<comment type="similarity">
    <text evidence="2 9">Belongs to the CSM3 family.</text>
</comment>
<name>A0A9W4JQA2_9EURO</name>
<keyword evidence="6 9" id="KW-0539">Nucleus</keyword>
<comment type="subunit">
    <text evidence="3">Component of the fork protection complex (FPC) consisting of TOF1 and CSM3.</text>
</comment>
<keyword evidence="4 9" id="KW-0227">DNA damage</keyword>
<feature type="domain" description="Chromosome segregation in meiosis protein 3" evidence="11">
    <location>
        <begin position="94"/>
        <end position="177"/>
    </location>
</feature>
<evidence type="ECO:0000256" key="10">
    <source>
        <dbReference type="SAM" id="MobiDB-lite"/>
    </source>
</evidence>
<evidence type="ECO:0000256" key="2">
    <source>
        <dbReference type="ARBA" id="ARBA00006075"/>
    </source>
</evidence>
<evidence type="ECO:0000259" key="11">
    <source>
        <dbReference type="Pfam" id="PF07962"/>
    </source>
</evidence>
<dbReference type="EMBL" id="CAJVPA010000210">
    <property type="protein sequence ID" value="CAG8405174.1"/>
    <property type="molecule type" value="Genomic_DNA"/>
</dbReference>
<sequence length="284" mass="31860">MGVLLNTYSNSTLFPDHRYHEQPLNANANMSEGGSPTALDLDDLFNYDVGLDEVVPAKNVSENNTNTAGTGDSALGLGLDDEVKVTKKRQPVAKLDEARLLSQPGIPKLRQSAKRKLRFKGKGHEFSDATRLLNFYQLWLDDLYPRAKFADGLSIIEKLGHSKRIQVMRREWIEEEKPRLARDSGVTREELENARVQKTPAKSKEPSSSNTPGQEGSTEDLFMPDNGIAQPTTSHPEPEEDDLDDLLREEESMMIPPNTSTSQREPQLDEDFEADYEAMKELGM</sequence>
<dbReference type="GO" id="GO:0006974">
    <property type="term" value="P:DNA damage response"/>
    <property type="evidence" value="ECO:0007669"/>
    <property type="project" value="UniProtKB-KW"/>
</dbReference>
<dbReference type="GO" id="GO:0000076">
    <property type="term" value="P:DNA replication checkpoint signaling"/>
    <property type="evidence" value="ECO:0007669"/>
    <property type="project" value="UniProtKB-UniRule"/>
</dbReference>
<feature type="compositionally biased region" description="Basic and acidic residues" evidence="10">
    <location>
        <begin position="177"/>
        <end position="195"/>
    </location>
</feature>
<dbReference type="Proteomes" id="UP001152646">
    <property type="component" value="Unassembled WGS sequence"/>
</dbReference>
<dbReference type="InterPro" id="IPR040038">
    <property type="entry name" value="TIPIN/Csm3/Swi3"/>
</dbReference>
<gene>
    <name evidence="12" type="ORF">PSALAMII_LOCUS8563</name>
</gene>
<evidence type="ECO:0000256" key="6">
    <source>
        <dbReference type="ARBA" id="ARBA00023242"/>
    </source>
</evidence>
<dbReference type="GO" id="GO:0031298">
    <property type="term" value="C:replication fork protection complex"/>
    <property type="evidence" value="ECO:0007669"/>
    <property type="project" value="TreeGrafter"/>
</dbReference>
<keyword evidence="7 9" id="KW-0131">Cell cycle</keyword>
<evidence type="ECO:0000256" key="3">
    <source>
        <dbReference type="ARBA" id="ARBA00011217"/>
    </source>
</evidence>
<comment type="caution">
    <text evidence="12">The sequence shown here is derived from an EMBL/GenBank/DDBJ whole genome shotgun (WGS) entry which is preliminary data.</text>
</comment>
<accession>A0A9W4JQA2</accession>
<reference evidence="12" key="1">
    <citation type="submission" date="2021-07" db="EMBL/GenBank/DDBJ databases">
        <authorList>
            <person name="Branca A.L. A."/>
        </authorList>
    </citation>
    <scope>NUCLEOTIDE SEQUENCE</scope>
</reference>
<evidence type="ECO:0000256" key="7">
    <source>
        <dbReference type="ARBA" id="ARBA00023306"/>
    </source>
</evidence>
<evidence type="ECO:0000256" key="5">
    <source>
        <dbReference type="ARBA" id="ARBA00022880"/>
    </source>
</evidence>
<dbReference type="GO" id="GO:0003677">
    <property type="term" value="F:DNA binding"/>
    <property type="evidence" value="ECO:0007669"/>
    <property type="project" value="TreeGrafter"/>
</dbReference>
<organism evidence="12 13">
    <name type="scientific">Penicillium salamii</name>
    <dbReference type="NCBI Taxonomy" id="1612424"/>
    <lineage>
        <taxon>Eukaryota</taxon>
        <taxon>Fungi</taxon>
        <taxon>Dikarya</taxon>
        <taxon>Ascomycota</taxon>
        <taxon>Pezizomycotina</taxon>
        <taxon>Eurotiomycetes</taxon>
        <taxon>Eurotiomycetidae</taxon>
        <taxon>Eurotiales</taxon>
        <taxon>Aspergillaceae</taxon>
        <taxon>Penicillium</taxon>
    </lineage>
</organism>
<evidence type="ECO:0000313" key="13">
    <source>
        <dbReference type="Proteomes" id="UP001152646"/>
    </source>
</evidence>
<keyword evidence="5" id="KW-0236">DNA replication inhibitor</keyword>
<feature type="region of interest" description="Disordered" evidence="10">
    <location>
        <begin position="177"/>
        <end position="284"/>
    </location>
</feature>
<evidence type="ECO:0000256" key="4">
    <source>
        <dbReference type="ARBA" id="ARBA00022763"/>
    </source>
</evidence>
<proteinExistence type="inferred from homology"/>
<evidence type="ECO:0000256" key="8">
    <source>
        <dbReference type="ARBA" id="ARBA00025496"/>
    </source>
</evidence>
<dbReference type="AlphaFoldDB" id="A0A9W4JQA2"/>
<dbReference type="PANTHER" id="PTHR13220">
    <property type="entry name" value="TIMELESS INTERACTING-RELATED"/>
    <property type="match status" value="1"/>
</dbReference>
<dbReference type="GO" id="GO:0031297">
    <property type="term" value="P:replication fork processing"/>
    <property type="evidence" value="ECO:0007669"/>
    <property type="project" value="UniProtKB-UniRule"/>
</dbReference>
<comment type="function">
    <text evidence="9">Plays an important role in the control of DNA replication and the maintenance of replication fork stability.</text>
</comment>
<dbReference type="GO" id="GO:0043111">
    <property type="term" value="P:replication fork arrest"/>
    <property type="evidence" value="ECO:0007669"/>
    <property type="project" value="TreeGrafter"/>
</dbReference>
<evidence type="ECO:0000256" key="1">
    <source>
        <dbReference type="ARBA" id="ARBA00004123"/>
    </source>
</evidence>
<feature type="compositionally biased region" description="Polar residues" evidence="10">
    <location>
        <begin position="206"/>
        <end position="216"/>
    </location>
</feature>
<dbReference type="OrthoDB" id="437078at2759"/>
<dbReference type="Pfam" id="PF07962">
    <property type="entry name" value="Swi3"/>
    <property type="match status" value="1"/>
</dbReference>
<comment type="function">
    <text evidence="8">Forms a fork protection complex (FPC) with TOF1 and which is required for chromosome segregation during meiosis and DNA damage repair. FPC coordinates leading and lagging strand synthesis and moves with the replication fork. FPC stabilizes replication forks in a configuration that is recognized by replication checkpoint sensors.</text>
</comment>
<dbReference type="PANTHER" id="PTHR13220:SF11">
    <property type="entry name" value="TIMELESS-INTERACTING PROTEIN"/>
    <property type="match status" value="1"/>
</dbReference>
<protein>
    <recommendedName>
        <fullName evidence="9">Chromosome segregation in meiosis protein</fullName>
    </recommendedName>
</protein>
<evidence type="ECO:0000256" key="9">
    <source>
        <dbReference type="RuleBase" id="RU366049"/>
    </source>
</evidence>
<comment type="subcellular location">
    <subcellularLocation>
        <location evidence="1 9">Nucleus</location>
    </subcellularLocation>
</comment>
<dbReference type="InterPro" id="IPR012923">
    <property type="entry name" value="Csm3"/>
</dbReference>
<evidence type="ECO:0000313" key="12">
    <source>
        <dbReference type="EMBL" id="CAG8405174.1"/>
    </source>
</evidence>